<reference evidence="2" key="1">
    <citation type="submission" date="2021-02" db="EMBL/GenBank/DDBJ databases">
        <authorList>
            <person name="Nowell W R."/>
        </authorList>
    </citation>
    <scope>NUCLEOTIDE SEQUENCE</scope>
</reference>
<sequence length="383" mass="43722">MASNTNAYTQSNMVTESSSDSDSDFILDQDYVAASTPNVFDTSNDTSDSSTGTTTTMTSEISTLSRPYPPINCHGAVDEHDKPYREFGEMKPKAIALLKKFRLPVKHVPYFEPDPTVRVPRNKGRLYSRKLAISCFSDRSKEDTYKQVLQYFEAKKIRVHYVCVAREVATKDTMPRIHIQVVFHGKPAVNAQFMDRFLNCQCEYHVTKHANAWNEYMKQGFSCIEHGLYKGSDKKGLKLWPNSSRTKEGASLTDDIATEAFKLSKKSLPNALDMLVEKVPLKCLNGLRGFRGNLEIYSDQHKIEELRRIARVKTYCWPDSFPDITPALGKTSFALSLPGIPNYYRGVWSIIYWDNDASYMIFDDIPWRSFDKKGYPSKKDLLT</sequence>
<dbReference type="AlphaFoldDB" id="A0A820ZMM9"/>
<feature type="region of interest" description="Disordered" evidence="1">
    <location>
        <begin position="1"/>
        <end position="22"/>
    </location>
</feature>
<dbReference type="EMBL" id="CAJOBO010006771">
    <property type="protein sequence ID" value="CAF4565753.1"/>
    <property type="molecule type" value="Genomic_DNA"/>
</dbReference>
<feature type="non-terminal residue" evidence="2">
    <location>
        <position position="383"/>
    </location>
</feature>
<feature type="compositionally biased region" description="Low complexity" evidence="1">
    <location>
        <begin position="41"/>
        <end position="64"/>
    </location>
</feature>
<dbReference type="Proteomes" id="UP000663851">
    <property type="component" value="Unassembled WGS sequence"/>
</dbReference>
<comment type="caution">
    <text evidence="2">The sequence shown here is derived from an EMBL/GenBank/DDBJ whole genome shotgun (WGS) entry which is preliminary data.</text>
</comment>
<proteinExistence type="predicted"/>
<feature type="region of interest" description="Disordered" evidence="1">
    <location>
        <begin position="37"/>
        <end position="64"/>
    </location>
</feature>
<protein>
    <submittedName>
        <fullName evidence="2">Uncharacterized protein</fullName>
    </submittedName>
</protein>
<evidence type="ECO:0000313" key="3">
    <source>
        <dbReference type="Proteomes" id="UP000663851"/>
    </source>
</evidence>
<gene>
    <name evidence="2" type="ORF">HFQ381_LOCUS31725</name>
</gene>
<evidence type="ECO:0000256" key="1">
    <source>
        <dbReference type="SAM" id="MobiDB-lite"/>
    </source>
</evidence>
<organism evidence="2 3">
    <name type="scientific">Rotaria socialis</name>
    <dbReference type="NCBI Taxonomy" id="392032"/>
    <lineage>
        <taxon>Eukaryota</taxon>
        <taxon>Metazoa</taxon>
        <taxon>Spiralia</taxon>
        <taxon>Gnathifera</taxon>
        <taxon>Rotifera</taxon>
        <taxon>Eurotatoria</taxon>
        <taxon>Bdelloidea</taxon>
        <taxon>Philodinida</taxon>
        <taxon>Philodinidae</taxon>
        <taxon>Rotaria</taxon>
    </lineage>
</organism>
<feature type="compositionally biased region" description="Polar residues" evidence="1">
    <location>
        <begin position="1"/>
        <end position="16"/>
    </location>
</feature>
<accession>A0A820ZMM9</accession>
<evidence type="ECO:0000313" key="2">
    <source>
        <dbReference type="EMBL" id="CAF4565753.1"/>
    </source>
</evidence>
<name>A0A820ZMM9_9BILA</name>